<comment type="caution">
    <text evidence="1">The sequence shown here is derived from an EMBL/GenBank/DDBJ whole genome shotgun (WGS) entry which is preliminary data.</text>
</comment>
<organism evidence="1 2">
    <name type="scientific">Characodon lateralis</name>
    <dbReference type="NCBI Taxonomy" id="208331"/>
    <lineage>
        <taxon>Eukaryota</taxon>
        <taxon>Metazoa</taxon>
        <taxon>Chordata</taxon>
        <taxon>Craniata</taxon>
        <taxon>Vertebrata</taxon>
        <taxon>Euteleostomi</taxon>
        <taxon>Actinopterygii</taxon>
        <taxon>Neopterygii</taxon>
        <taxon>Teleostei</taxon>
        <taxon>Neoteleostei</taxon>
        <taxon>Acanthomorphata</taxon>
        <taxon>Ovalentaria</taxon>
        <taxon>Atherinomorphae</taxon>
        <taxon>Cyprinodontiformes</taxon>
        <taxon>Goodeidae</taxon>
        <taxon>Characodon</taxon>
    </lineage>
</organism>
<evidence type="ECO:0000313" key="2">
    <source>
        <dbReference type="Proteomes" id="UP001352852"/>
    </source>
</evidence>
<name>A0ABU7EZ68_9TELE</name>
<reference evidence="1 2" key="1">
    <citation type="submission" date="2021-06" db="EMBL/GenBank/DDBJ databases">
        <authorList>
            <person name="Palmer J.M."/>
        </authorList>
    </citation>
    <scope>NUCLEOTIDE SEQUENCE [LARGE SCALE GENOMIC DNA]</scope>
    <source>
        <strain evidence="1 2">CL_MEX2019</strain>
        <tissue evidence="1">Muscle</tissue>
    </source>
</reference>
<sequence>MPCGACLRISRLECLVERLNHTMPVPENKAVETLTLLEVFKEDCQEERKWGCWAASNKEDRGNQTDACVSLCRWKYERKGEKFCRKDIHCFSRVDVFIFPYRHNQPVCKLQPSPSRIH</sequence>
<keyword evidence="2" id="KW-1185">Reference proteome</keyword>
<dbReference type="Proteomes" id="UP001352852">
    <property type="component" value="Unassembled WGS sequence"/>
</dbReference>
<accession>A0ABU7EZ68</accession>
<proteinExistence type="predicted"/>
<dbReference type="EMBL" id="JAHUTJ010073800">
    <property type="protein sequence ID" value="MED6292488.1"/>
    <property type="molecule type" value="Genomic_DNA"/>
</dbReference>
<gene>
    <name evidence="1" type="ORF">CHARACLAT_000730</name>
</gene>
<protein>
    <submittedName>
        <fullName evidence="1">Uncharacterized protein</fullName>
    </submittedName>
</protein>
<evidence type="ECO:0000313" key="1">
    <source>
        <dbReference type="EMBL" id="MED6292488.1"/>
    </source>
</evidence>